<comment type="caution">
    <text evidence="2">The sequence shown here is derived from an EMBL/GenBank/DDBJ whole genome shotgun (WGS) entry which is preliminary data.</text>
</comment>
<reference evidence="2 3" key="1">
    <citation type="submission" date="2014-05" db="EMBL/GenBank/DDBJ databases">
        <title>Genome Sequence of Flavobacterium sp. EM1321.</title>
        <authorList>
            <person name="Shin S.-K."/>
            <person name="Yi H."/>
        </authorList>
    </citation>
    <scope>NUCLEOTIDE SEQUENCE [LARGE SCALE GENOMIC DNA]</scope>
    <source>
        <strain evidence="2 3">EM1321</strain>
    </source>
</reference>
<dbReference type="eggNOG" id="COG1044">
    <property type="taxonomic scope" value="Bacteria"/>
</dbReference>
<protein>
    <submittedName>
        <fullName evidence="2">Uncharacterized protein</fullName>
    </submittedName>
</protein>
<proteinExistence type="predicted"/>
<dbReference type="STRING" id="1492738.FEM21_22220"/>
<gene>
    <name evidence="2" type="ORF">FEM21_22220</name>
</gene>
<dbReference type="AlphaFoldDB" id="A0A066WQ58"/>
<keyword evidence="3" id="KW-1185">Reference proteome</keyword>
<evidence type="ECO:0000256" key="1">
    <source>
        <dbReference type="SAM" id="SignalP"/>
    </source>
</evidence>
<evidence type="ECO:0000313" key="3">
    <source>
        <dbReference type="Proteomes" id="UP000027064"/>
    </source>
</evidence>
<sequence>MKKIIFVAFVIISCKVFSQINSPNGNNIFYYNGLADVTFKFPERGVGGRAFVHYPNNILSINYASDFTGGTLIGDGVFFKDGGNSYIMSGNLGIGTTNPQWGLLQLNCTNDISTALRLDVGGFSMGGQAKFMIDAPGIGGGRFTVSESGNIGIGTPNPNNKLDVNGTIHSKEVKVDMTGWSDFVFNKEYSLPTLEEVEKHITEKGHLQNVPSEKEVLENGINLGEMNAKLLQKIEELTLYLIEQNKFMEKLKQEIEILKEQKK</sequence>
<dbReference type="EMBL" id="JNCA01000020">
    <property type="protein sequence ID" value="KDN54708.1"/>
    <property type="molecule type" value="Genomic_DNA"/>
</dbReference>
<dbReference type="OrthoDB" id="767035at2"/>
<dbReference type="PATRIC" id="fig|1492738.3.peg.2210"/>
<dbReference type="RefSeq" id="WP_051627567.1">
    <property type="nucleotide sequence ID" value="NZ_JNCA01000020.1"/>
</dbReference>
<evidence type="ECO:0000313" key="2">
    <source>
        <dbReference type="EMBL" id="KDN54708.1"/>
    </source>
</evidence>
<name>A0A066WQ58_9FLAO</name>
<feature type="signal peptide" evidence="1">
    <location>
        <begin position="1"/>
        <end position="18"/>
    </location>
</feature>
<organism evidence="2 3">
    <name type="scientific">Flavobacterium seoulense</name>
    <dbReference type="NCBI Taxonomy" id="1492738"/>
    <lineage>
        <taxon>Bacteria</taxon>
        <taxon>Pseudomonadati</taxon>
        <taxon>Bacteroidota</taxon>
        <taxon>Flavobacteriia</taxon>
        <taxon>Flavobacteriales</taxon>
        <taxon>Flavobacteriaceae</taxon>
        <taxon>Flavobacterium</taxon>
    </lineage>
</organism>
<keyword evidence="1" id="KW-0732">Signal</keyword>
<feature type="chain" id="PRO_5001633141" evidence="1">
    <location>
        <begin position="19"/>
        <end position="263"/>
    </location>
</feature>
<dbReference type="Proteomes" id="UP000027064">
    <property type="component" value="Unassembled WGS sequence"/>
</dbReference>
<accession>A0A066WQ58</accession>